<keyword evidence="1" id="KW-0805">Transcription regulation</keyword>
<organism evidence="5 6">
    <name type="scientific">Nocardia wallacei</name>
    <dbReference type="NCBI Taxonomy" id="480035"/>
    <lineage>
        <taxon>Bacteria</taxon>
        <taxon>Bacillati</taxon>
        <taxon>Actinomycetota</taxon>
        <taxon>Actinomycetes</taxon>
        <taxon>Mycobacteriales</taxon>
        <taxon>Nocardiaceae</taxon>
        <taxon>Nocardia</taxon>
    </lineage>
</organism>
<sequence length="104" mass="12014">MTTDLFAVVAEPQRRRILDLLRTGDATVGELVTRLELPQPTVSKHLKVLRDTGFVTCEVAAQRRIYRLAPGPFEQLDTWLTPYLRLWDRHLDALGRHLDRKDPP</sequence>
<dbReference type="RefSeq" id="WP_187684172.1">
    <property type="nucleotide sequence ID" value="NZ_AP023396.1"/>
</dbReference>
<dbReference type="PRINTS" id="PR00778">
    <property type="entry name" value="HTHARSR"/>
</dbReference>
<dbReference type="InterPro" id="IPR001845">
    <property type="entry name" value="HTH_ArsR_DNA-bd_dom"/>
</dbReference>
<feature type="domain" description="HTH arsR-type" evidence="4">
    <location>
        <begin position="1"/>
        <end position="88"/>
    </location>
</feature>
<dbReference type="CDD" id="cd00090">
    <property type="entry name" value="HTH_ARSR"/>
    <property type="match status" value="1"/>
</dbReference>
<dbReference type="NCBIfam" id="NF033788">
    <property type="entry name" value="HTH_metalloreg"/>
    <property type="match status" value="1"/>
</dbReference>
<reference evidence="5 6" key="1">
    <citation type="submission" date="2020-08" db="EMBL/GenBank/DDBJ databases">
        <title>Genome Sequencing of Nocardia wallacei strain FMUON74 and assembly.</title>
        <authorList>
            <person name="Toyokawa M."/>
            <person name="Uesaka K."/>
        </authorList>
    </citation>
    <scope>NUCLEOTIDE SEQUENCE [LARGE SCALE GENOMIC DNA]</scope>
    <source>
        <strain evidence="5 6">FMUON74</strain>
    </source>
</reference>
<accession>A0A7G1KPT3</accession>
<dbReference type="InterPro" id="IPR051081">
    <property type="entry name" value="HTH_MetalResp_TranReg"/>
</dbReference>
<dbReference type="SMART" id="SM00418">
    <property type="entry name" value="HTH_ARSR"/>
    <property type="match status" value="1"/>
</dbReference>
<keyword evidence="6" id="KW-1185">Reference proteome</keyword>
<dbReference type="PANTHER" id="PTHR33154:SF33">
    <property type="entry name" value="TRANSCRIPTIONAL REPRESSOR SDPR"/>
    <property type="match status" value="1"/>
</dbReference>
<dbReference type="InterPro" id="IPR036388">
    <property type="entry name" value="WH-like_DNA-bd_sf"/>
</dbReference>
<dbReference type="AlphaFoldDB" id="A0A7G1KPT3"/>
<evidence type="ECO:0000256" key="3">
    <source>
        <dbReference type="ARBA" id="ARBA00023163"/>
    </source>
</evidence>
<keyword evidence="3" id="KW-0804">Transcription</keyword>
<dbReference type="GeneID" id="80349459"/>
<protein>
    <submittedName>
        <fullName evidence="5">Transcriptional regulator</fullName>
    </submittedName>
</protein>
<evidence type="ECO:0000256" key="1">
    <source>
        <dbReference type="ARBA" id="ARBA00023015"/>
    </source>
</evidence>
<evidence type="ECO:0000313" key="5">
    <source>
        <dbReference type="EMBL" id="BCK57247.1"/>
    </source>
</evidence>
<dbReference type="Gene3D" id="1.10.10.10">
    <property type="entry name" value="Winged helix-like DNA-binding domain superfamily/Winged helix DNA-binding domain"/>
    <property type="match status" value="1"/>
</dbReference>
<name>A0A7G1KPT3_9NOCA</name>
<keyword evidence="2" id="KW-0238">DNA-binding</keyword>
<proteinExistence type="predicted"/>
<dbReference type="InterPro" id="IPR036390">
    <property type="entry name" value="WH_DNA-bd_sf"/>
</dbReference>
<evidence type="ECO:0000256" key="2">
    <source>
        <dbReference type="ARBA" id="ARBA00023125"/>
    </source>
</evidence>
<dbReference type="Pfam" id="PF01022">
    <property type="entry name" value="HTH_5"/>
    <property type="match status" value="1"/>
</dbReference>
<dbReference type="KEGG" id="nwl:NWFMUON74_50190"/>
<dbReference type="GO" id="GO:0003700">
    <property type="term" value="F:DNA-binding transcription factor activity"/>
    <property type="evidence" value="ECO:0007669"/>
    <property type="project" value="InterPro"/>
</dbReference>
<gene>
    <name evidence="5" type="ORF">NWFMUON74_50190</name>
</gene>
<dbReference type="InterPro" id="IPR011991">
    <property type="entry name" value="ArsR-like_HTH"/>
</dbReference>
<dbReference type="PANTHER" id="PTHR33154">
    <property type="entry name" value="TRANSCRIPTIONAL REGULATOR, ARSR FAMILY"/>
    <property type="match status" value="1"/>
</dbReference>
<evidence type="ECO:0000313" key="6">
    <source>
        <dbReference type="Proteomes" id="UP000516173"/>
    </source>
</evidence>
<dbReference type="EMBL" id="AP023396">
    <property type="protein sequence ID" value="BCK57247.1"/>
    <property type="molecule type" value="Genomic_DNA"/>
</dbReference>
<dbReference type="GO" id="GO:0003677">
    <property type="term" value="F:DNA binding"/>
    <property type="evidence" value="ECO:0007669"/>
    <property type="project" value="UniProtKB-KW"/>
</dbReference>
<dbReference type="SUPFAM" id="SSF46785">
    <property type="entry name" value="Winged helix' DNA-binding domain"/>
    <property type="match status" value="1"/>
</dbReference>
<dbReference type="PROSITE" id="PS50987">
    <property type="entry name" value="HTH_ARSR_2"/>
    <property type="match status" value="1"/>
</dbReference>
<evidence type="ECO:0000259" key="4">
    <source>
        <dbReference type="PROSITE" id="PS50987"/>
    </source>
</evidence>
<dbReference type="Proteomes" id="UP000516173">
    <property type="component" value="Chromosome"/>
</dbReference>